<organism evidence="1 2">
    <name type="scientific">Helianthus annuus</name>
    <name type="common">Common sunflower</name>
    <dbReference type="NCBI Taxonomy" id="4232"/>
    <lineage>
        <taxon>Eukaryota</taxon>
        <taxon>Viridiplantae</taxon>
        <taxon>Streptophyta</taxon>
        <taxon>Embryophyta</taxon>
        <taxon>Tracheophyta</taxon>
        <taxon>Spermatophyta</taxon>
        <taxon>Magnoliopsida</taxon>
        <taxon>eudicotyledons</taxon>
        <taxon>Gunneridae</taxon>
        <taxon>Pentapetalae</taxon>
        <taxon>asterids</taxon>
        <taxon>campanulids</taxon>
        <taxon>Asterales</taxon>
        <taxon>Asteraceae</taxon>
        <taxon>Asteroideae</taxon>
        <taxon>Heliantheae alliance</taxon>
        <taxon>Heliantheae</taxon>
        <taxon>Helianthus</taxon>
    </lineage>
</organism>
<gene>
    <name evidence="1" type="ORF">HanXRQr2_Chr09g0368811</name>
</gene>
<sequence length="89" mass="10624">MCLVQSYSFVRSQLDKKEFSYEITIVTFWYEATFFTKSYFAICMHYAHYTKLGCYTCTCPPYLTFKKSTDHSNCMHCLHARYYIGTNPF</sequence>
<dbReference type="EMBL" id="MNCJ02000324">
    <property type="protein sequence ID" value="KAF5789239.1"/>
    <property type="molecule type" value="Genomic_DNA"/>
</dbReference>
<proteinExistence type="predicted"/>
<dbReference type="Proteomes" id="UP000215914">
    <property type="component" value="Unassembled WGS sequence"/>
</dbReference>
<reference evidence="1" key="1">
    <citation type="journal article" date="2017" name="Nature">
        <title>The sunflower genome provides insights into oil metabolism, flowering and Asterid evolution.</title>
        <authorList>
            <person name="Badouin H."/>
            <person name="Gouzy J."/>
            <person name="Grassa C.J."/>
            <person name="Murat F."/>
            <person name="Staton S.E."/>
            <person name="Cottret L."/>
            <person name="Lelandais-Briere C."/>
            <person name="Owens G.L."/>
            <person name="Carrere S."/>
            <person name="Mayjonade B."/>
            <person name="Legrand L."/>
            <person name="Gill N."/>
            <person name="Kane N.C."/>
            <person name="Bowers J.E."/>
            <person name="Hubner S."/>
            <person name="Bellec A."/>
            <person name="Berard A."/>
            <person name="Berges H."/>
            <person name="Blanchet N."/>
            <person name="Boniface M.C."/>
            <person name="Brunel D."/>
            <person name="Catrice O."/>
            <person name="Chaidir N."/>
            <person name="Claudel C."/>
            <person name="Donnadieu C."/>
            <person name="Faraut T."/>
            <person name="Fievet G."/>
            <person name="Helmstetter N."/>
            <person name="King M."/>
            <person name="Knapp S.J."/>
            <person name="Lai Z."/>
            <person name="Le Paslier M.C."/>
            <person name="Lippi Y."/>
            <person name="Lorenzon L."/>
            <person name="Mandel J.R."/>
            <person name="Marage G."/>
            <person name="Marchand G."/>
            <person name="Marquand E."/>
            <person name="Bret-Mestries E."/>
            <person name="Morien E."/>
            <person name="Nambeesan S."/>
            <person name="Nguyen T."/>
            <person name="Pegot-Espagnet P."/>
            <person name="Pouilly N."/>
            <person name="Raftis F."/>
            <person name="Sallet E."/>
            <person name="Schiex T."/>
            <person name="Thomas J."/>
            <person name="Vandecasteele C."/>
            <person name="Vares D."/>
            <person name="Vear F."/>
            <person name="Vautrin S."/>
            <person name="Crespi M."/>
            <person name="Mangin B."/>
            <person name="Burke J.M."/>
            <person name="Salse J."/>
            <person name="Munos S."/>
            <person name="Vincourt P."/>
            <person name="Rieseberg L.H."/>
            <person name="Langlade N.B."/>
        </authorList>
    </citation>
    <scope>NUCLEOTIDE SEQUENCE</scope>
    <source>
        <tissue evidence="1">Leaves</tissue>
    </source>
</reference>
<evidence type="ECO:0000313" key="2">
    <source>
        <dbReference type="Proteomes" id="UP000215914"/>
    </source>
</evidence>
<comment type="caution">
    <text evidence="1">The sequence shown here is derived from an EMBL/GenBank/DDBJ whole genome shotgun (WGS) entry which is preliminary data.</text>
</comment>
<protein>
    <submittedName>
        <fullName evidence="1">Uncharacterized protein</fullName>
    </submittedName>
</protein>
<evidence type="ECO:0000313" key="1">
    <source>
        <dbReference type="EMBL" id="KAF5789239.1"/>
    </source>
</evidence>
<keyword evidence="2" id="KW-1185">Reference proteome</keyword>
<dbReference type="AlphaFoldDB" id="A0A9K3I3S4"/>
<reference evidence="1" key="2">
    <citation type="submission" date="2020-06" db="EMBL/GenBank/DDBJ databases">
        <title>Helianthus annuus Genome sequencing and assembly Release 2.</title>
        <authorList>
            <person name="Gouzy J."/>
            <person name="Langlade N."/>
            <person name="Munos S."/>
        </authorList>
    </citation>
    <scope>NUCLEOTIDE SEQUENCE</scope>
    <source>
        <tissue evidence="1">Leaves</tissue>
    </source>
</reference>
<accession>A0A9K3I3S4</accession>
<name>A0A9K3I3S4_HELAN</name>
<dbReference type="Gramene" id="mRNA:HanXRQr2_Chr09g0368811">
    <property type="protein sequence ID" value="CDS:HanXRQr2_Chr09g0368811.1"/>
    <property type="gene ID" value="HanXRQr2_Chr09g0368811"/>
</dbReference>